<gene>
    <name evidence="2" type="ORF">EI77_00128</name>
</gene>
<evidence type="ECO:0000313" key="3">
    <source>
        <dbReference type="Proteomes" id="UP000295662"/>
    </source>
</evidence>
<feature type="chain" id="PRO_5020313200" evidence="1">
    <location>
        <begin position="22"/>
        <end position="163"/>
    </location>
</feature>
<protein>
    <submittedName>
        <fullName evidence="2">Uncharacterized protein</fullName>
    </submittedName>
</protein>
<dbReference type="Proteomes" id="UP000295662">
    <property type="component" value="Unassembled WGS sequence"/>
</dbReference>
<dbReference type="AlphaFoldDB" id="A0A4R7SNR6"/>
<reference evidence="2 3" key="1">
    <citation type="submission" date="2019-03" db="EMBL/GenBank/DDBJ databases">
        <title>Genomic Encyclopedia of Archaeal and Bacterial Type Strains, Phase II (KMG-II): from individual species to whole genera.</title>
        <authorList>
            <person name="Goeker M."/>
        </authorList>
    </citation>
    <scope>NUCLEOTIDE SEQUENCE [LARGE SCALE GENOMIC DNA]</scope>
    <source>
        <strain evidence="2 3">ATCC 25309</strain>
    </source>
</reference>
<keyword evidence="3" id="KW-1185">Reference proteome</keyword>
<evidence type="ECO:0000313" key="2">
    <source>
        <dbReference type="EMBL" id="TDU80830.1"/>
    </source>
</evidence>
<keyword evidence="1" id="KW-0732">Signal</keyword>
<dbReference type="EMBL" id="SOCA01000001">
    <property type="protein sequence ID" value="TDU80830.1"/>
    <property type="molecule type" value="Genomic_DNA"/>
</dbReference>
<dbReference type="RefSeq" id="WP_133792825.1">
    <property type="nucleotide sequence ID" value="NZ_SOCA01000001.1"/>
</dbReference>
<name>A0A4R7SNR6_9BACT</name>
<feature type="signal peptide" evidence="1">
    <location>
        <begin position="1"/>
        <end position="21"/>
    </location>
</feature>
<organism evidence="2 3">
    <name type="scientific">Prosthecobacter fusiformis</name>
    <dbReference type="NCBI Taxonomy" id="48464"/>
    <lineage>
        <taxon>Bacteria</taxon>
        <taxon>Pseudomonadati</taxon>
        <taxon>Verrucomicrobiota</taxon>
        <taxon>Verrucomicrobiia</taxon>
        <taxon>Verrucomicrobiales</taxon>
        <taxon>Verrucomicrobiaceae</taxon>
        <taxon>Prosthecobacter</taxon>
    </lineage>
</organism>
<dbReference type="PROSITE" id="PS51257">
    <property type="entry name" value="PROKAR_LIPOPROTEIN"/>
    <property type="match status" value="1"/>
</dbReference>
<comment type="caution">
    <text evidence="2">The sequence shown here is derived from an EMBL/GenBank/DDBJ whole genome shotgun (WGS) entry which is preliminary data.</text>
</comment>
<proteinExistence type="predicted"/>
<sequence length="163" mass="17425">MLTKNSLCSLLGGLLALTVLSSCKTITTDPVLIGQSPITYQLVSDMVDEETIEYSVKFRNIGQQVVSFDYTIVDDLTVPHLDCLGPNSGLVENLYPGAEALVKNPMKSQRDAYVALGRLTYGKRTSEQLAMTYKPSTIQPAASASGGGLLPLPKLESLSAVGE</sequence>
<evidence type="ECO:0000256" key="1">
    <source>
        <dbReference type="SAM" id="SignalP"/>
    </source>
</evidence>
<dbReference type="OrthoDB" id="195270at2"/>
<accession>A0A4R7SNR6</accession>